<evidence type="ECO:0000259" key="6">
    <source>
        <dbReference type="Pfam" id="PF26410"/>
    </source>
</evidence>
<gene>
    <name evidence="7" type="ORF">G6F50_011095</name>
</gene>
<evidence type="ECO:0000313" key="7">
    <source>
        <dbReference type="EMBL" id="KAG1564363.1"/>
    </source>
</evidence>
<evidence type="ECO:0000313" key="8">
    <source>
        <dbReference type="Proteomes" id="UP000740926"/>
    </source>
</evidence>
<keyword evidence="8" id="KW-1185">Reference proteome</keyword>
<feature type="domain" description="Glycoside hydrolase family 5" evidence="6">
    <location>
        <begin position="9"/>
        <end position="389"/>
    </location>
</feature>
<evidence type="ECO:0000256" key="4">
    <source>
        <dbReference type="ARBA" id="ARBA00022801"/>
    </source>
</evidence>
<comment type="catalytic activity">
    <reaction evidence="1">
        <text>Random hydrolysis of (1-&gt;4)-beta-D-mannosidic linkages in mannans, galactomannans and glucomannans.</text>
        <dbReference type="EC" id="3.2.1.78"/>
    </reaction>
</comment>
<comment type="similarity">
    <text evidence="2">Belongs to the glycosyl hydrolase 5 (cellulase A) family.</text>
</comment>
<accession>A0A9P6YTL1</accession>
<dbReference type="Gene3D" id="3.20.20.80">
    <property type="entry name" value="Glycosidases"/>
    <property type="match status" value="1"/>
</dbReference>
<evidence type="ECO:0000256" key="3">
    <source>
        <dbReference type="ARBA" id="ARBA00012706"/>
    </source>
</evidence>
<sequence length="389" mass="44825">MSLVVAKEGFVTVDGDRFVLNGETYVVKGANYWQGINLGAVDSAGGNRTRLVKELDEMKEMGINNLRIMASSEGPDDQPFRMRPSLQYAPGKYNEDIFEGLDFFMNEIGKRNMTAVLTLNNFWHWSGGFGQYINWITNETLPYPVTDYDPYTKFARRFYVDDKIKEKASTLYKNHIRWQLANEPQEGPREWFEEISKFIKEGAPHHLVSSGIESKLNETDFLNAHGPKDIDYCSSHCWVENWGYYNASDPSKKSLKKAQKFAKDFINRTTGWANKIHKPILLEEFGMARDAWRNPSDPAYKYNPGTPTSHKDTYYHGIFQQITHLVHQGRHAGANFWAYGGLGRSTDEPNQFNMTWLGDPPHEPKGWYSVYNNDTTVQVIKKFNKQVQK</sequence>
<proteinExistence type="inferred from homology"/>
<dbReference type="EC" id="3.2.1.78" evidence="3"/>
<dbReference type="InterPro" id="IPR045053">
    <property type="entry name" value="MAN-like"/>
</dbReference>
<dbReference type="PANTHER" id="PTHR31451">
    <property type="match status" value="1"/>
</dbReference>
<dbReference type="SUPFAM" id="SSF51445">
    <property type="entry name" value="(Trans)glycosidases"/>
    <property type="match status" value="1"/>
</dbReference>
<evidence type="ECO:0000256" key="1">
    <source>
        <dbReference type="ARBA" id="ARBA00001678"/>
    </source>
</evidence>
<keyword evidence="5" id="KW-0326">Glycosidase</keyword>
<dbReference type="InterPro" id="IPR017853">
    <property type="entry name" value="GH"/>
</dbReference>
<evidence type="ECO:0000256" key="5">
    <source>
        <dbReference type="ARBA" id="ARBA00023295"/>
    </source>
</evidence>
<dbReference type="PANTHER" id="PTHR31451:SF40">
    <property type="entry name" value="GLYCOSIDE HYDROLASE FAMILY 5 DOMAIN-CONTAINING PROTEIN"/>
    <property type="match status" value="1"/>
</dbReference>
<keyword evidence="4" id="KW-0378">Hydrolase</keyword>
<dbReference type="Pfam" id="PF26410">
    <property type="entry name" value="GH5_mannosidase"/>
    <property type="match status" value="1"/>
</dbReference>
<protein>
    <recommendedName>
        <fullName evidence="3">mannan endo-1,4-beta-mannosidase</fullName>
        <ecNumber evidence="3">3.2.1.78</ecNumber>
    </recommendedName>
</protein>
<dbReference type="Proteomes" id="UP000740926">
    <property type="component" value="Unassembled WGS sequence"/>
</dbReference>
<dbReference type="OMA" id="TPQPFRM"/>
<dbReference type="AlphaFoldDB" id="A0A9P6YTL1"/>
<dbReference type="GO" id="GO:0016985">
    <property type="term" value="F:mannan endo-1,4-beta-mannosidase activity"/>
    <property type="evidence" value="ECO:0007669"/>
    <property type="project" value="UniProtKB-EC"/>
</dbReference>
<dbReference type="EMBL" id="JAANIU010002673">
    <property type="protein sequence ID" value="KAG1564363.1"/>
    <property type="molecule type" value="Genomic_DNA"/>
</dbReference>
<reference evidence="7 8" key="1">
    <citation type="journal article" date="2020" name="Microb. Genom.">
        <title>Genetic diversity of clinical and environmental Mucorales isolates obtained from an investigation of mucormycosis cases among solid organ transplant recipients.</title>
        <authorList>
            <person name="Nguyen M.H."/>
            <person name="Kaul D."/>
            <person name="Muto C."/>
            <person name="Cheng S.J."/>
            <person name="Richter R.A."/>
            <person name="Bruno V.M."/>
            <person name="Liu G."/>
            <person name="Beyhan S."/>
            <person name="Sundermann A.J."/>
            <person name="Mounaud S."/>
            <person name="Pasculle A.W."/>
            <person name="Nierman W.C."/>
            <person name="Driscoll E."/>
            <person name="Cumbie R."/>
            <person name="Clancy C.J."/>
            <person name="Dupont C.L."/>
        </authorList>
    </citation>
    <scope>NUCLEOTIDE SEQUENCE [LARGE SCALE GENOMIC DNA]</scope>
    <source>
        <strain evidence="7 8">GL24</strain>
    </source>
</reference>
<organism evidence="7 8">
    <name type="scientific">Rhizopus delemar</name>
    <dbReference type="NCBI Taxonomy" id="936053"/>
    <lineage>
        <taxon>Eukaryota</taxon>
        <taxon>Fungi</taxon>
        <taxon>Fungi incertae sedis</taxon>
        <taxon>Mucoromycota</taxon>
        <taxon>Mucoromycotina</taxon>
        <taxon>Mucoromycetes</taxon>
        <taxon>Mucorales</taxon>
        <taxon>Mucorineae</taxon>
        <taxon>Rhizopodaceae</taxon>
        <taxon>Rhizopus</taxon>
    </lineage>
</organism>
<dbReference type="InterPro" id="IPR001547">
    <property type="entry name" value="Glyco_hydro_5"/>
</dbReference>
<name>A0A9P6YTL1_9FUNG</name>
<comment type="caution">
    <text evidence="7">The sequence shown here is derived from an EMBL/GenBank/DDBJ whole genome shotgun (WGS) entry which is preliminary data.</text>
</comment>
<evidence type="ECO:0000256" key="2">
    <source>
        <dbReference type="ARBA" id="ARBA00005641"/>
    </source>
</evidence>